<comment type="caution">
    <text evidence="2">The sequence shown here is derived from an EMBL/GenBank/DDBJ whole genome shotgun (WGS) entry which is preliminary data.</text>
</comment>
<dbReference type="PROSITE" id="PS50041">
    <property type="entry name" value="C_TYPE_LECTIN_2"/>
    <property type="match status" value="1"/>
</dbReference>
<accession>A0AAV7DN76</accession>
<dbReference type="SUPFAM" id="SSF56436">
    <property type="entry name" value="C-type lectin-like"/>
    <property type="match status" value="1"/>
</dbReference>
<keyword evidence="3" id="KW-1185">Reference proteome</keyword>
<dbReference type="Pfam" id="PF00059">
    <property type="entry name" value="Lectin_C"/>
    <property type="match status" value="1"/>
</dbReference>
<organism evidence="2 3">
    <name type="scientific">Engystomops pustulosus</name>
    <name type="common">Tungara frog</name>
    <name type="synonym">Physalaemus pustulosus</name>
    <dbReference type="NCBI Taxonomy" id="76066"/>
    <lineage>
        <taxon>Eukaryota</taxon>
        <taxon>Metazoa</taxon>
        <taxon>Chordata</taxon>
        <taxon>Craniata</taxon>
        <taxon>Vertebrata</taxon>
        <taxon>Euteleostomi</taxon>
        <taxon>Amphibia</taxon>
        <taxon>Batrachia</taxon>
        <taxon>Anura</taxon>
        <taxon>Neobatrachia</taxon>
        <taxon>Hyloidea</taxon>
        <taxon>Leptodactylidae</taxon>
        <taxon>Leiuperinae</taxon>
        <taxon>Engystomops</taxon>
    </lineage>
</organism>
<dbReference type="AlphaFoldDB" id="A0AAV7DN76"/>
<proteinExistence type="predicted"/>
<protein>
    <recommendedName>
        <fullName evidence="1">C-type lectin domain-containing protein</fullName>
    </recommendedName>
</protein>
<dbReference type="InterPro" id="IPR016187">
    <property type="entry name" value="CTDL_fold"/>
</dbReference>
<dbReference type="EMBL" id="WNYA01000001">
    <property type="protein sequence ID" value="KAG8599005.1"/>
    <property type="molecule type" value="Genomic_DNA"/>
</dbReference>
<sequence>MEQVYTAEREEEPRWNKYHCGGGGGNPRWNKEGGHITAVESGADMRWLWKFADKKPFWIGLRLQGDPSRWRWTNQQPWTFSNFKKTKSPVPGSAEDCVLVGRRREWLLSGCGRRHRYICSFPL</sequence>
<evidence type="ECO:0000313" key="3">
    <source>
        <dbReference type="Proteomes" id="UP000824782"/>
    </source>
</evidence>
<dbReference type="Gene3D" id="3.10.100.10">
    <property type="entry name" value="Mannose-Binding Protein A, subunit A"/>
    <property type="match status" value="1"/>
</dbReference>
<dbReference type="InterPro" id="IPR016186">
    <property type="entry name" value="C-type_lectin-like/link_sf"/>
</dbReference>
<evidence type="ECO:0000259" key="1">
    <source>
        <dbReference type="PROSITE" id="PS50041"/>
    </source>
</evidence>
<gene>
    <name evidence="2" type="ORF">GDO81_002836</name>
</gene>
<dbReference type="CDD" id="cd00037">
    <property type="entry name" value="CLECT"/>
    <property type="match status" value="1"/>
</dbReference>
<dbReference type="Proteomes" id="UP000824782">
    <property type="component" value="Unassembled WGS sequence"/>
</dbReference>
<name>A0AAV7DN76_ENGPU</name>
<evidence type="ECO:0000313" key="2">
    <source>
        <dbReference type="EMBL" id="KAG8599005.1"/>
    </source>
</evidence>
<dbReference type="InterPro" id="IPR001304">
    <property type="entry name" value="C-type_lectin-like"/>
</dbReference>
<feature type="domain" description="C-type lectin" evidence="1">
    <location>
        <begin position="33"/>
        <end position="120"/>
    </location>
</feature>
<reference evidence="2" key="1">
    <citation type="thesis" date="2020" institute="ProQuest LLC" country="789 East Eisenhower Parkway, Ann Arbor, MI, USA">
        <title>Comparative Genomics and Chromosome Evolution.</title>
        <authorList>
            <person name="Mudd A.B."/>
        </authorList>
    </citation>
    <scope>NUCLEOTIDE SEQUENCE</scope>
    <source>
        <strain evidence="2">237g6f4</strain>
        <tissue evidence="2">Blood</tissue>
    </source>
</reference>
<dbReference type="SMART" id="SM00034">
    <property type="entry name" value="CLECT"/>
    <property type="match status" value="1"/>
</dbReference>